<dbReference type="Pfam" id="PF00512">
    <property type="entry name" value="HisKA"/>
    <property type="match status" value="1"/>
</dbReference>
<dbReference type="PANTHER" id="PTHR43547">
    <property type="entry name" value="TWO-COMPONENT HISTIDINE KINASE"/>
    <property type="match status" value="1"/>
</dbReference>
<dbReference type="SUPFAM" id="SSF55874">
    <property type="entry name" value="ATPase domain of HSP90 chaperone/DNA topoisomerase II/histidine kinase"/>
    <property type="match status" value="1"/>
</dbReference>
<evidence type="ECO:0000259" key="13">
    <source>
        <dbReference type="PROSITE" id="PS50110"/>
    </source>
</evidence>
<evidence type="ECO:0000256" key="3">
    <source>
        <dbReference type="ARBA" id="ARBA00022553"/>
    </source>
</evidence>
<sequence>MRVLLIVLGVLYTWLGYAQPANTNSPYRVTVRHIGVDQGLPNRTVLHIGQDGDGFIWIGTIEDVYRFDGRRLIPLPALDSSARNVKTINLVMTDDFGNLWLNGGGTEDGRNQYVMLKGHKKPEVIQEAFKGTPFTKSRVNIFAASPHNRIRFFRTKDGTIWYQKKPGTFKAVFSHPYLRNNFKNGLCETTRKTLLIALPSAPGQPSGTITEVDTNGRILHQQFMPQLLNPIYQEPDGTIYCNKFIDYAQAALMPEGAADVVLYRLRPSGALENVFIPFIRDHKDPVFNTLANVNSSYDAFHGLFWLCGPNKLIAWHPQHGVVFDIRQTNFPSANIGEYRNVFVDRTGAVWVSTLNGVVVLTLEENHFRRFLYLDEPNKTGEKLAIRGMVQNGRDLWVNASKPYIVDLKTGTGRLALKLTDPKLMYTLNLYPAIRDPKGNIWASAGDIIKVNPATYAFETGTLQIDNSTVSLWHDGKKRIWVGHIHGISVFDTDTRQDRLFTGCNQFKNLAESQINGFFPDKRSGKLWLATTSGLYLLDTLKGVEARYSVAGTGNRHLPFDNITFLYPDPDQPDTYWLATRGGGLLRWHKRTGQYRQFTDKQGLSDNTLYAIYEDRFQRLWLPSNRGLMSFHRKTHQVQIYHKADGITDEEFNLLAHLRGDDGQLFFGGLNGVTAFYPDRIRPQKPQLVPLLVTQYQKLDTETGAMADRFADYEADKAIHLSASDRLFTLSFSLLDFREQGTNRLWYRIDGWQDNWVMQEQLDLRINGLPAGDYTLQVRAQAGNGMWASGIVSIPVSVDKPVYLRTWFLLLSLLLLMGAGQALFRWRNRQLVTEKIRLEQEVARRTARIERDKAIIEHDKTIIEKQAADLRANDTLKSRFFANVSHEFRTPLTLLLGPIQFLSRQVSEANARQLLQTMERNTRQLLTLVNDLLDLSRLDAGELVLNEKPGDLSLGITQVAADFRPAASYAGIDLQIAGTDAPVWMLVDLPRFETVLRNLLSNAVRYTQAGGSVCVRLLCREGVATVAVADTGPGIHPDDLPYIFDRYFQTRQVDKPLQGGTGIGLALCREYCTLWGGTLTVSSEPGQGSTFTITYPIRQVSPPVLPPRSTPAVIEAFSLPESAGPEQEPTAGQVTVLVVEDHADLRFYIQTVLAPYYDIQTARNGKEALDWLKAQPDNQLPKLIVSDIMMPEIDGLTMSRLLREQAVWRHIPIVLLTARADLDSRLQALQLGVADYLTKPFQEAELIARVRNLLVRSEELINWRTYAAEPEPAFAAEAPGDDRSQDTGWISTVQDIIRQHLSSSMLNVRYLAEAVGMSERQFYRQCKALTGMSPNQLIHEVRLQVAHELLRKNPEALVKTIALEVGYSKSSYFIQLYRERFGVPPGQYLTLL</sequence>
<comment type="catalytic activity">
    <reaction evidence="1">
        <text>ATP + protein L-histidine = ADP + protein N-phospho-L-histidine.</text>
        <dbReference type="EC" id="2.7.13.3"/>
    </reaction>
</comment>
<dbReference type="PRINTS" id="PR00344">
    <property type="entry name" value="BCTRLSENSOR"/>
</dbReference>
<dbReference type="InterPro" id="IPR003594">
    <property type="entry name" value="HATPase_dom"/>
</dbReference>
<evidence type="ECO:0000256" key="10">
    <source>
        <dbReference type="PROSITE-ProRule" id="PRU00169"/>
    </source>
</evidence>
<dbReference type="Pfam" id="PF07494">
    <property type="entry name" value="Reg_prop"/>
    <property type="match status" value="1"/>
</dbReference>
<dbReference type="Pfam" id="PF00072">
    <property type="entry name" value="Response_reg"/>
    <property type="match status" value="1"/>
</dbReference>
<dbReference type="PROSITE" id="PS01124">
    <property type="entry name" value="HTH_ARAC_FAMILY_2"/>
    <property type="match status" value="1"/>
</dbReference>
<dbReference type="GO" id="GO:0043565">
    <property type="term" value="F:sequence-specific DNA binding"/>
    <property type="evidence" value="ECO:0007669"/>
    <property type="project" value="InterPro"/>
</dbReference>
<dbReference type="InterPro" id="IPR009057">
    <property type="entry name" value="Homeodomain-like_sf"/>
</dbReference>
<keyword evidence="9" id="KW-0804">Transcription</keyword>
<dbReference type="InterPro" id="IPR001789">
    <property type="entry name" value="Sig_transdc_resp-reg_receiver"/>
</dbReference>
<dbReference type="SMART" id="SM00387">
    <property type="entry name" value="HATPase_c"/>
    <property type="match status" value="1"/>
</dbReference>
<dbReference type="InterPro" id="IPR011110">
    <property type="entry name" value="Reg_prop"/>
</dbReference>
<evidence type="ECO:0000256" key="4">
    <source>
        <dbReference type="ARBA" id="ARBA00022679"/>
    </source>
</evidence>
<gene>
    <name evidence="14" type="ORF">BLX24_26920</name>
</gene>
<dbReference type="InterPro" id="IPR036890">
    <property type="entry name" value="HATPase_C_sf"/>
</dbReference>
<keyword evidence="6" id="KW-0902">Two-component regulatory system</keyword>
<comment type="caution">
    <text evidence="14">The sequence shown here is derived from an EMBL/GenBank/DDBJ whole genome shotgun (WGS) entry which is preliminary data.</text>
</comment>
<dbReference type="Gene3D" id="2.130.10.10">
    <property type="entry name" value="YVTN repeat-like/Quinoprotein amine dehydrogenase"/>
    <property type="match status" value="3"/>
</dbReference>
<dbReference type="SUPFAM" id="SSF52172">
    <property type="entry name" value="CheY-like"/>
    <property type="match status" value="1"/>
</dbReference>
<dbReference type="InterPro" id="IPR003661">
    <property type="entry name" value="HisK_dim/P_dom"/>
</dbReference>
<dbReference type="InterPro" id="IPR018062">
    <property type="entry name" value="HTH_AraC-typ_CS"/>
</dbReference>
<evidence type="ECO:0000256" key="7">
    <source>
        <dbReference type="ARBA" id="ARBA00023015"/>
    </source>
</evidence>
<feature type="domain" description="HTH araC/xylS-type" evidence="11">
    <location>
        <begin position="1290"/>
        <end position="1390"/>
    </location>
</feature>
<keyword evidence="8" id="KW-0238">DNA-binding</keyword>
<feature type="domain" description="Response regulatory" evidence="13">
    <location>
        <begin position="1134"/>
        <end position="1253"/>
    </location>
</feature>
<keyword evidence="4" id="KW-0808">Transferase</keyword>
<evidence type="ECO:0000256" key="6">
    <source>
        <dbReference type="ARBA" id="ARBA00023012"/>
    </source>
</evidence>
<dbReference type="OrthoDB" id="9797097at2"/>
<dbReference type="Pfam" id="PF02518">
    <property type="entry name" value="HATPase_c"/>
    <property type="match status" value="1"/>
</dbReference>
<dbReference type="Gene3D" id="1.10.10.60">
    <property type="entry name" value="Homeodomain-like"/>
    <property type="match status" value="1"/>
</dbReference>
<keyword evidence="3 10" id="KW-0597">Phosphoprotein</keyword>
<dbReference type="InterPro" id="IPR015943">
    <property type="entry name" value="WD40/YVTN_repeat-like_dom_sf"/>
</dbReference>
<dbReference type="PANTHER" id="PTHR43547:SF2">
    <property type="entry name" value="HYBRID SIGNAL TRANSDUCTION HISTIDINE KINASE C"/>
    <property type="match status" value="1"/>
</dbReference>
<evidence type="ECO:0000313" key="15">
    <source>
        <dbReference type="Proteomes" id="UP000181790"/>
    </source>
</evidence>
<dbReference type="PROSITE" id="PS00041">
    <property type="entry name" value="HTH_ARAC_FAMILY_1"/>
    <property type="match status" value="1"/>
</dbReference>
<evidence type="ECO:0000256" key="8">
    <source>
        <dbReference type="ARBA" id="ARBA00023125"/>
    </source>
</evidence>
<keyword evidence="5" id="KW-0418">Kinase</keyword>
<dbReference type="CDD" id="cd00082">
    <property type="entry name" value="HisKA"/>
    <property type="match status" value="1"/>
</dbReference>
<dbReference type="EC" id="2.7.13.3" evidence="2"/>
<proteinExistence type="predicted"/>
<dbReference type="PROSITE" id="PS50109">
    <property type="entry name" value="HIS_KIN"/>
    <property type="match status" value="1"/>
</dbReference>
<evidence type="ECO:0000256" key="1">
    <source>
        <dbReference type="ARBA" id="ARBA00000085"/>
    </source>
</evidence>
<dbReference type="Proteomes" id="UP000181790">
    <property type="component" value="Unassembled WGS sequence"/>
</dbReference>
<dbReference type="InterPro" id="IPR036097">
    <property type="entry name" value="HisK_dim/P_sf"/>
</dbReference>
<dbReference type="GO" id="GO:0000155">
    <property type="term" value="F:phosphorelay sensor kinase activity"/>
    <property type="evidence" value="ECO:0007669"/>
    <property type="project" value="InterPro"/>
</dbReference>
<dbReference type="SMART" id="SM00388">
    <property type="entry name" value="HisKA"/>
    <property type="match status" value="1"/>
</dbReference>
<keyword evidence="15" id="KW-1185">Reference proteome</keyword>
<organism evidence="14 15">
    <name type="scientific">Arsenicibacter rosenii</name>
    <dbReference type="NCBI Taxonomy" id="1750698"/>
    <lineage>
        <taxon>Bacteria</taxon>
        <taxon>Pseudomonadati</taxon>
        <taxon>Bacteroidota</taxon>
        <taxon>Cytophagia</taxon>
        <taxon>Cytophagales</taxon>
        <taxon>Spirosomataceae</taxon>
        <taxon>Arsenicibacter</taxon>
    </lineage>
</organism>
<dbReference type="GO" id="GO:0003700">
    <property type="term" value="F:DNA-binding transcription factor activity"/>
    <property type="evidence" value="ECO:0007669"/>
    <property type="project" value="InterPro"/>
</dbReference>
<evidence type="ECO:0000256" key="2">
    <source>
        <dbReference type="ARBA" id="ARBA00012438"/>
    </source>
</evidence>
<evidence type="ECO:0000259" key="12">
    <source>
        <dbReference type="PROSITE" id="PS50109"/>
    </source>
</evidence>
<dbReference type="RefSeq" id="WP_071506340.1">
    <property type="nucleotide sequence ID" value="NZ_MORL01000030.1"/>
</dbReference>
<dbReference type="Gene3D" id="3.30.565.10">
    <property type="entry name" value="Histidine kinase-like ATPase, C-terminal domain"/>
    <property type="match status" value="1"/>
</dbReference>
<feature type="domain" description="Histidine kinase" evidence="12">
    <location>
        <begin position="882"/>
        <end position="1098"/>
    </location>
</feature>
<feature type="modified residue" description="4-aspartylphosphate" evidence="10">
    <location>
        <position position="1186"/>
    </location>
</feature>
<name>A0A1S2VCE9_9BACT</name>
<dbReference type="InterPro" id="IPR011006">
    <property type="entry name" value="CheY-like_superfamily"/>
</dbReference>
<dbReference type="Gene3D" id="2.60.40.10">
    <property type="entry name" value="Immunoglobulins"/>
    <property type="match status" value="1"/>
</dbReference>
<dbReference type="InterPro" id="IPR018060">
    <property type="entry name" value="HTH_AraC"/>
</dbReference>
<accession>A0A1S2VCE9</accession>
<reference evidence="14 15" key="1">
    <citation type="submission" date="2016-10" db="EMBL/GenBank/DDBJ databases">
        <title>Arsenicibacter rosenii gen. nov., sp. nov., an efficient arsenic-methylating bacterium isolated from an arsenic-contaminated paddy soil.</title>
        <authorList>
            <person name="Huang K."/>
        </authorList>
    </citation>
    <scope>NUCLEOTIDE SEQUENCE [LARGE SCALE GENOMIC DNA]</scope>
    <source>
        <strain evidence="14 15">SM-1</strain>
    </source>
</reference>
<dbReference type="InterPro" id="IPR005467">
    <property type="entry name" value="His_kinase_dom"/>
</dbReference>
<evidence type="ECO:0000259" key="11">
    <source>
        <dbReference type="PROSITE" id="PS01124"/>
    </source>
</evidence>
<dbReference type="FunFam" id="1.10.287.130:FF:000001">
    <property type="entry name" value="Two-component sensor histidine kinase"/>
    <property type="match status" value="1"/>
</dbReference>
<evidence type="ECO:0000256" key="5">
    <source>
        <dbReference type="ARBA" id="ARBA00022777"/>
    </source>
</evidence>
<protein>
    <recommendedName>
        <fullName evidence="2">histidine kinase</fullName>
        <ecNumber evidence="2">2.7.13.3</ecNumber>
    </recommendedName>
</protein>
<dbReference type="SUPFAM" id="SSF47384">
    <property type="entry name" value="Homodimeric domain of signal transducing histidine kinase"/>
    <property type="match status" value="1"/>
</dbReference>
<evidence type="ECO:0000256" key="9">
    <source>
        <dbReference type="ARBA" id="ARBA00023163"/>
    </source>
</evidence>
<dbReference type="SMART" id="SM00448">
    <property type="entry name" value="REC"/>
    <property type="match status" value="1"/>
</dbReference>
<dbReference type="PROSITE" id="PS50110">
    <property type="entry name" value="RESPONSE_REGULATORY"/>
    <property type="match status" value="1"/>
</dbReference>
<dbReference type="SUPFAM" id="SSF46689">
    <property type="entry name" value="Homeodomain-like"/>
    <property type="match status" value="2"/>
</dbReference>
<dbReference type="InterPro" id="IPR013783">
    <property type="entry name" value="Ig-like_fold"/>
</dbReference>
<evidence type="ECO:0000313" key="14">
    <source>
        <dbReference type="EMBL" id="OIN55985.1"/>
    </source>
</evidence>
<dbReference type="EMBL" id="MORL01000030">
    <property type="protein sequence ID" value="OIN55985.1"/>
    <property type="molecule type" value="Genomic_DNA"/>
</dbReference>
<dbReference type="Gene3D" id="3.40.50.2300">
    <property type="match status" value="1"/>
</dbReference>
<keyword evidence="7" id="KW-0805">Transcription regulation</keyword>
<dbReference type="SUPFAM" id="SSF63829">
    <property type="entry name" value="Calcium-dependent phosphotriesterase"/>
    <property type="match status" value="2"/>
</dbReference>
<dbReference type="InterPro" id="IPR004358">
    <property type="entry name" value="Sig_transdc_His_kin-like_C"/>
</dbReference>
<dbReference type="SMART" id="SM00342">
    <property type="entry name" value="HTH_ARAC"/>
    <property type="match status" value="1"/>
</dbReference>
<dbReference type="Gene3D" id="1.10.287.130">
    <property type="match status" value="1"/>
</dbReference>
<dbReference type="Pfam" id="PF12833">
    <property type="entry name" value="HTH_18"/>
    <property type="match status" value="1"/>
</dbReference>